<reference evidence="1 2" key="1">
    <citation type="submission" date="2020-08" db="EMBL/GenBank/DDBJ databases">
        <title>Genomic Encyclopedia of Type Strains, Phase IV (KMG-IV): sequencing the most valuable type-strain genomes for metagenomic binning, comparative biology and taxonomic classification.</title>
        <authorList>
            <person name="Goeker M."/>
        </authorList>
    </citation>
    <scope>NUCLEOTIDE SEQUENCE [LARGE SCALE GENOMIC DNA]</scope>
    <source>
        <strain evidence="1 2">DSM 100995</strain>
    </source>
</reference>
<name>A0ABR6IDL2_9SPHI</name>
<comment type="caution">
    <text evidence="1">The sequence shown here is derived from an EMBL/GenBank/DDBJ whole genome shotgun (WGS) entry which is preliminary data.</text>
</comment>
<evidence type="ECO:0000313" key="2">
    <source>
        <dbReference type="Proteomes" id="UP000583101"/>
    </source>
</evidence>
<protein>
    <submittedName>
        <fullName evidence="1">Uncharacterized protein</fullName>
    </submittedName>
</protein>
<sequence>MLLNFSICTRFVIKGGLEEMMLMRQPLPQQAINPGAGNSA</sequence>
<evidence type="ECO:0000313" key="1">
    <source>
        <dbReference type="EMBL" id="MBB3971148.1"/>
    </source>
</evidence>
<keyword evidence="2" id="KW-1185">Reference proteome</keyword>
<dbReference type="EMBL" id="JACIEG010000008">
    <property type="protein sequence ID" value="MBB3971148.1"/>
    <property type="molecule type" value="Genomic_DNA"/>
</dbReference>
<dbReference type="Proteomes" id="UP000583101">
    <property type="component" value="Unassembled WGS sequence"/>
</dbReference>
<accession>A0ABR6IDL2</accession>
<organism evidence="1 2">
    <name type="scientific">Mucilaginibacter phyllosphaerae</name>
    <dbReference type="NCBI Taxonomy" id="1812349"/>
    <lineage>
        <taxon>Bacteria</taxon>
        <taxon>Pseudomonadati</taxon>
        <taxon>Bacteroidota</taxon>
        <taxon>Sphingobacteriia</taxon>
        <taxon>Sphingobacteriales</taxon>
        <taxon>Sphingobacteriaceae</taxon>
        <taxon>Mucilaginibacter</taxon>
    </lineage>
</organism>
<proteinExistence type="predicted"/>
<gene>
    <name evidence="1" type="ORF">GGR35_003775</name>
</gene>